<dbReference type="OrthoDB" id="5906753at2"/>
<evidence type="ECO:0000313" key="5">
    <source>
        <dbReference type="Proteomes" id="UP000036325"/>
    </source>
</evidence>
<dbReference type="Pfam" id="PF00419">
    <property type="entry name" value="Fimbrial"/>
    <property type="match status" value="1"/>
</dbReference>
<keyword evidence="1" id="KW-0732">Signal</keyword>
<dbReference type="RefSeq" id="WP_048363078.1">
    <property type="nucleotide sequence ID" value="NZ_JAAEBV010000006.1"/>
</dbReference>
<proteinExistence type="predicted"/>
<dbReference type="InterPro" id="IPR050263">
    <property type="entry name" value="Bact_Fimbrial_Adh_Pro"/>
</dbReference>
<dbReference type="EMBL" id="JYLF01000002">
    <property type="protein sequence ID" value="KMN14541.1"/>
    <property type="molecule type" value="Genomic_DNA"/>
</dbReference>
<dbReference type="PANTHER" id="PTHR33420">
    <property type="entry name" value="FIMBRIAL SUBUNIT ELFA-RELATED"/>
    <property type="match status" value="1"/>
</dbReference>
<evidence type="ECO:0000313" key="6">
    <source>
        <dbReference type="Proteomes" id="UP000809529"/>
    </source>
</evidence>
<gene>
    <name evidence="4" type="ORF">GYN02_19820</name>
    <name evidence="3" type="ORF">TU86_04330</name>
</gene>
<name>A0A0J6J5Z8_9PSED</name>
<evidence type="ECO:0000313" key="3">
    <source>
        <dbReference type="EMBL" id="KMN14541.1"/>
    </source>
</evidence>
<dbReference type="AlphaFoldDB" id="A0A0J6J5Z8"/>
<feature type="domain" description="Fimbrial-type adhesion" evidence="2">
    <location>
        <begin position="26"/>
        <end position="175"/>
    </location>
</feature>
<dbReference type="GO" id="GO:0009289">
    <property type="term" value="C:pilus"/>
    <property type="evidence" value="ECO:0007669"/>
    <property type="project" value="InterPro"/>
</dbReference>
<evidence type="ECO:0000313" key="4">
    <source>
        <dbReference type="EMBL" id="MBM1197414.1"/>
    </source>
</evidence>
<dbReference type="SUPFAM" id="SSF49401">
    <property type="entry name" value="Bacterial adhesins"/>
    <property type="match status" value="1"/>
</dbReference>
<accession>A0A0J6J5Z8</accession>
<dbReference type="InterPro" id="IPR008966">
    <property type="entry name" value="Adhesion_dom_sf"/>
</dbReference>
<protein>
    <submittedName>
        <fullName evidence="3 4">Fimbrial protein</fullName>
    </submittedName>
</protein>
<sequence length="176" mass="17642">MKRTALLIAMTAFPAISFAAASQNTITFKGQVSDQTCQVSVNGNSGSPIVVLPTVASSDLDTAGKFAGETPFTIAVTGCTAPTTGDLNIKTTFLGADVNAGGNLGNTGTAQNVAIQLLDATGGNPIALSGMTSVSGLILKKDETATSHDFAARYISTGAATAGTVSASAQYALDYL</sequence>
<dbReference type="InterPro" id="IPR000259">
    <property type="entry name" value="Adhesion_dom_fimbrial"/>
</dbReference>
<feature type="chain" id="PRO_5030008763" evidence="1">
    <location>
        <begin position="20"/>
        <end position="176"/>
    </location>
</feature>
<reference evidence="4 6" key="2">
    <citation type="submission" date="2020-01" db="EMBL/GenBank/DDBJ databases">
        <title>Comparative genomics of meat spoilage bacteria.</title>
        <authorList>
            <person name="Hilgarth M."/>
            <person name="Vogel R.F."/>
        </authorList>
    </citation>
    <scope>NUCLEOTIDE SEQUENCE [LARGE SCALE GENOMIC DNA]</scope>
    <source>
        <strain evidence="4 6">TMW2.2077</strain>
    </source>
</reference>
<comment type="caution">
    <text evidence="3">The sequence shown here is derived from an EMBL/GenBank/DDBJ whole genome shotgun (WGS) entry which is preliminary data.</text>
</comment>
<keyword evidence="6" id="KW-1185">Reference proteome</keyword>
<dbReference type="InterPro" id="IPR036937">
    <property type="entry name" value="Adhesion_dom_fimbrial_sf"/>
</dbReference>
<dbReference type="EMBL" id="JAAEBW010000014">
    <property type="protein sequence ID" value="MBM1197414.1"/>
    <property type="molecule type" value="Genomic_DNA"/>
</dbReference>
<evidence type="ECO:0000256" key="1">
    <source>
        <dbReference type="SAM" id="SignalP"/>
    </source>
</evidence>
<accession>A0A0J6LJJ9</accession>
<organism evidence="3 5">
    <name type="scientific">Pseudomonas weihenstephanensis</name>
    <dbReference type="NCBI Taxonomy" id="1608994"/>
    <lineage>
        <taxon>Bacteria</taxon>
        <taxon>Pseudomonadati</taxon>
        <taxon>Pseudomonadota</taxon>
        <taxon>Gammaproteobacteria</taxon>
        <taxon>Pseudomonadales</taxon>
        <taxon>Pseudomonadaceae</taxon>
        <taxon>Pseudomonas</taxon>
    </lineage>
</organism>
<evidence type="ECO:0000259" key="2">
    <source>
        <dbReference type="Pfam" id="PF00419"/>
    </source>
</evidence>
<dbReference type="STRING" id="1608994.TU86_04330"/>
<reference evidence="3 5" key="1">
    <citation type="submission" date="2015-02" db="EMBL/GenBank/DDBJ databases">
        <title>Pseudomonas helleri sp. nov. and Pseudomonas weihenstephanensis sp. nov., isolated from raw cows milk.</title>
        <authorList>
            <person name="von Neubeck M."/>
            <person name="Huptas C."/>
            <person name="Wenning M."/>
            <person name="Scherer S."/>
        </authorList>
    </citation>
    <scope>NUCLEOTIDE SEQUENCE [LARGE SCALE GENOMIC DNA]</scope>
    <source>
        <strain evidence="3 5">DSM 29166</strain>
    </source>
</reference>
<dbReference type="PANTHER" id="PTHR33420:SF10">
    <property type="entry name" value="FIMBRIAE MAJOR SUBUNIT"/>
    <property type="match status" value="1"/>
</dbReference>
<feature type="signal peptide" evidence="1">
    <location>
        <begin position="1"/>
        <end position="19"/>
    </location>
</feature>
<dbReference type="GO" id="GO:0043709">
    <property type="term" value="P:cell adhesion involved in single-species biofilm formation"/>
    <property type="evidence" value="ECO:0007669"/>
    <property type="project" value="TreeGrafter"/>
</dbReference>
<dbReference type="Proteomes" id="UP000809529">
    <property type="component" value="Unassembled WGS sequence"/>
</dbReference>
<dbReference type="Gene3D" id="2.60.40.1090">
    <property type="entry name" value="Fimbrial-type adhesion domain"/>
    <property type="match status" value="1"/>
</dbReference>
<dbReference type="Proteomes" id="UP000036325">
    <property type="component" value="Unassembled WGS sequence"/>
</dbReference>
<dbReference type="PATRIC" id="fig|1608994.3.peg.1456"/>